<feature type="chain" id="PRO_5045589399" description="DUF732 domain-containing protein" evidence="2">
    <location>
        <begin position="22"/>
        <end position="125"/>
    </location>
</feature>
<dbReference type="EMBL" id="BAAAHB010000017">
    <property type="protein sequence ID" value="GAA0459058.1"/>
    <property type="molecule type" value="Genomic_DNA"/>
</dbReference>
<dbReference type="PROSITE" id="PS51257">
    <property type="entry name" value="PROKAR_LIPOPROTEIN"/>
    <property type="match status" value="1"/>
</dbReference>
<name>A0ABN0ZU31_9ACTN</name>
<evidence type="ECO:0000313" key="3">
    <source>
        <dbReference type="EMBL" id="GAA0459058.1"/>
    </source>
</evidence>
<evidence type="ECO:0008006" key="5">
    <source>
        <dbReference type="Google" id="ProtNLM"/>
    </source>
</evidence>
<evidence type="ECO:0000313" key="4">
    <source>
        <dbReference type="Proteomes" id="UP001499895"/>
    </source>
</evidence>
<sequence length="125" mass="13146">MYKRLPSLALVLTVAVLGTSACEKSGDKDAAASPAPATVSATPSASPEKVRTLTGASSGLYLMILRKNYSDLSHIDDDTLVAHGNALCVARGQALGDQAKKTMRELDITPKQATQIMATAHTFCR</sequence>
<evidence type="ECO:0000256" key="1">
    <source>
        <dbReference type="SAM" id="MobiDB-lite"/>
    </source>
</evidence>
<dbReference type="Proteomes" id="UP001499895">
    <property type="component" value="Unassembled WGS sequence"/>
</dbReference>
<feature type="compositionally biased region" description="Low complexity" evidence="1">
    <location>
        <begin position="31"/>
        <end position="47"/>
    </location>
</feature>
<evidence type="ECO:0000256" key="2">
    <source>
        <dbReference type="SAM" id="SignalP"/>
    </source>
</evidence>
<keyword evidence="4" id="KW-1185">Reference proteome</keyword>
<proteinExistence type="predicted"/>
<feature type="region of interest" description="Disordered" evidence="1">
    <location>
        <begin position="25"/>
        <end position="49"/>
    </location>
</feature>
<dbReference type="RefSeq" id="WP_344089333.1">
    <property type="nucleotide sequence ID" value="NZ_BAAAHB010000017.1"/>
</dbReference>
<keyword evidence="2" id="KW-0732">Signal</keyword>
<reference evidence="3 4" key="1">
    <citation type="journal article" date="2019" name="Int. J. Syst. Evol. Microbiol.">
        <title>The Global Catalogue of Microorganisms (GCM) 10K type strain sequencing project: providing services to taxonomists for standard genome sequencing and annotation.</title>
        <authorList>
            <consortium name="The Broad Institute Genomics Platform"/>
            <consortium name="The Broad Institute Genome Sequencing Center for Infectious Disease"/>
            <person name="Wu L."/>
            <person name="Ma J."/>
        </authorList>
    </citation>
    <scope>NUCLEOTIDE SEQUENCE [LARGE SCALE GENOMIC DNA]</scope>
    <source>
        <strain evidence="3 4">JCM 10649</strain>
    </source>
</reference>
<gene>
    <name evidence="3" type="ORF">GCM10009544_22030</name>
</gene>
<organism evidence="3 4">
    <name type="scientific">Streptomyces stramineus</name>
    <dbReference type="NCBI Taxonomy" id="173861"/>
    <lineage>
        <taxon>Bacteria</taxon>
        <taxon>Bacillati</taxon>
        <taxon>Actinomycetota</taxon>
        <taxon>Actinomycetes</taxon>
        <taxon>Kitasatosporales</taxon>
        <taxon>Streptomycetaceae</taxon>
        <taxon>Streptomyces</taxon>
    </lineage>
</organism>
<comment type="caution">
    <text evidence="3">The sequence shown here is derived from an EMBL/GenBank/DDBJ whole genome shotgun (WGS) entry which is preliminary data.</text>
</comment>
<protein>
    <recommendedName>
        <fullName evidence="5">DUF732 domain-containing protein</fullName>
    </recommendedName>
</protein>
<accession>A0ABN0ZU31</accession>
<feature type="signal peptide" evidence="2">
    <location>
        <begin position="1"/>
        <end position="21"/>
    </location>
</feature>